<organism evidence="2 3">
    <name type="scientific">Hoyosella altamirensis</name>
    <dbReference type="NCBI Taxonomy" id="616997"/>
    <lineage>
        <taxon>Bacteria</taxon>
        <taxon>Bacillati</taxon>
        <taxon>Actinomycetota</taxon>
        <taxon>Actinomycetes</taxon>
        <taxon>Mycobacteriales</taxon>
        <taxon>Hoyosellaceae</taxon>
        <taxon>Hoyosella</taxon>
    </lineage>
</organism>
<evidence type="ECO:0000313" key="3">
    <source>
        <dbReference type="Proteomes" id="UP000567922"/>
    </source>
</evidence>
<feature type="transmembrane region" description="Helical" evidence="1">
    <location>
        <begin position="50"/>
        <end position="77"/>
    </location>
</feature>
<dbReference type="Proteomes" id="UP000567922">
    <property type="component" value="Unassembled WGS sequence"/>
</dbReference>
<keyword evidence="3" id="KW-1185">Reference proteome</keyword>
<accession>A0A839RLD3</accession>
<comment type="caution">
    <text evidence="2">The sequence shown here is derived from an EMBL/GenBank/DDBJ whole genome shotgun (WGS) entry which is preliminary data.</text>
</comment>
<keyword evidence="1" id="KW-0472">Membrane</keyword>
<dbReference type="PROSITE" id="PS51257">
    <property type="entry name" value="PROKAR_LIPOPROTEIN"/>
    <property type="match status" value="1"/>
</dbReference>
<proteinExistence type="predicted"/>
<protein>
    <submittedName>
        <fullName evidence="2">Uncharacterized protein</fullName>
    </submittedName>
</protein>
<evidence type="ECO:0000256" key="1">
    <source>
        <dbReference type="SAM" id="Phobius"/>
    </source>
</evidence>
<feature type="transmembrane region" description="Helical" evidence="1">
    <location>
        <begin position="14"/>
        <end position="38"/>
    </location>
</feature>
<keyword evidence="1" id="KW-0812">Transmembrane</keyword>
<dbReference type="OrthoDB" id="9842262at2"/>
<dbReference type="AlphaFoldDB" id="A0A839RLD3"/>
<gene>
    <name evidence="2" type="ORF">FHU29_001398</name>
</gene>
<reference evidence="2 3" key="1">
    <citation type="submission" date="2020-08" db="EMBL/GenBank/DDBJ databases">
        <title>Sequencing the genomes of 1000 actinobacteria strains.</title>
        <authorList>
            <person name="Klenk H.-P."/>
        </authorList>
    </citation>
    <scope>NUCLEOTIDE SEQUENCE [LARGE SCALE GENOMIC DNA]</scope>
    <source>
        <strain evidence="2 3">DSM 45258</strain>
    </source>
</reference>
<dbReference type="RefSeq" id="WP_157095343.1">
    <property type="nucleotide sequence ID" value="NZ_BDDI01000018.1"/>
</dbReference>
<evidence type="ECO:0000313" key="2">
    <source>
        <dbReference type="EMBL" id="MBB3036964.1"/>
    </source>
</evidence>
<sequence>MDRSAENAVLTGGLVQFGVLIAVVGLSIAGCLVAYGLMSDFGSKAEWMRALVTGATGVVVFAAGVILSAEGVLSGVLRYLPEAGGLIVVSAAVLAFTAFASALRDHRQTYHVSQ</sequence>
<keyword evidence="1" id="KW-1133">Transmembrane helix</keyword>
<name>A0A839RLD3_9ACTN</name>
<dbReference type="EMBL" id="JACHWS010000001">
    <property type="protein sequence ID" value="MBB3036964.1"/>
    <property type="molecule type" value="Genomic_DNA"/>
</dbReference>
<feature type="transmembrane region" description="Helical" evidence="1">
    <location>
        <begin position="83"/>
        <end position="103"/>
    </location>
</feature>